<dbReference type="Gene3D" id="2.130.10.10">
    <property type="entry name" value="YVTN repeat-like/Quinoprotein amine dehydrogenase"/>
    <property type="match status" value="1"/>
</dbReference>
<reference evidence="5" key="1">
    <citation type="submission" date="2021-03" db="EMBL/GenBank/DDBJ databases">
        <title>Comparative genomics and phylogenomic investigation of the class Geoglossomycetes provide insights into ecological specialization and systematics.</title>
        <authorList>
            <person name="Melie T."/>
            <person name="Pirro S."/>
            <person name="Miller A.N."/>
            <person name="Quandt A."/>
        </authorList>
    </citation>
    <scope>NUCLEOTIDE SEQUENCE</scope>
    <source>
        <strain evidence="5">CAQ_001_2017</strain>
    </source>
</reference>
<evidence type="ECO:0000256" key="4">
    <source>
        <dbReference type="SAM" id="MobiDB-lite"/>
    </source>
</evidence>
<dbReference type="AlphaFoldDB" id="A0A9P8IGK5"/>
<gene>
    <name evidence="5" type="ORF">GP486_006943</name>
</gene>
<dbReference type="InterPro" id="IPR015943">
    <property type="entry name" value="WD40/YVTN_repeat-like_dom_sf"/>
</dbReference>
<dbReference type="GO" id="GO:0006383">
    <property type="term" value="P:transcription by RNA polymerase III"/>
    <property type="evidence" value="ECO:0007669"/>
    <property type="project" value="TreeGrafter"/>
</dbReference>
<dbReference type="InterPro" id="IPR036322">
    <property type="entry name" value="WD40_repeat_dom_sf"/>
</dbReference>
<dbReference type="PANTHER" id="PTHR15052">
    <property type="entry name" value="RNA POLYMERASE III TRANSCRIPTION INITIATION FACTOR COMPLEX SUBUNIT"/>
    <property type="match status" value="1"/>
</dbReference>
<protein>
    <recommendedName>
        <fullName evidence="7">Transcription factor TFIIIC complex subunit Tfc6</fullName>
    </recommendedName>
</protein>
<keyword evidence="2" id="KW-0804">Transcription</keyword>
<accession>A0A9P8IGK5</accession>
<evidence type="ECO:0000256" key="2">
    <source>
        <dbReference type="ARBA" id="ARBA00023163"/>
    </source>
</evidence>
<sequence length="701" mass="77637">MARPSLRKRQQTRHAAGTFEDHESEQSGDSSREDGDGDGDGDDDDEGEGEYREDCSPGAEESPFSPGGELDEELGDSEGSGGPESSGRPRGNGQEDGAASRRSRRRRAHLMQDESPEKPHASPSKRLRYRDRVNYSHVGKRDRLASHFGRDTEDLIEAIRCRDKWCNHPTLPTRCADEQGNGGLAYSFFYSPEQREEESTEGWRWYIENGGQDAFQKRQRTSNLTAGEGRLYLPRPEKESHKILMGPKGAQKLMLLEAGKVANLRDAWSEVRGDETPGSQREGWILNIAARVLCMDWLPNRPLDGEDAARSTDKASRDTEAIAASRVFAPAPPEPACIQIWSFQVSVEPDKQVLDSTTPPKLFLGICTDWGYVKQFKWCPTQRSEAAESTDGMTNFGLLAGIWGDGKLRVLDVWHDEGQDAPAYVKYEKAAFEIGGQDTVFTSLAWLSSNLIAVGCANGFAAIFDLQHDPEVVPVPFFYEPLHQTYVLSVISGYPSRPHLLITSSMDGSVRLTDIYAPQTDTILSVRSRFGPQALAWCDPVQGVLIGEESNNTRVYPVRRFFSATSCVRHDGMVYSLAVGTAHPMVLSAGADGDVIVTNPLRRTVHLKLWHYQQTWFRHEYSRKAGGVSRITEGFALEKTNLSYTKGGHEAWMVEDGAVLATVFEERSAVTRVCWNPNILFGGLAAAAMGSGLVRVEDLAI</sequence>
<dbReference type="InterPro" id="IPR001680">
    <property type="entry name" value="WD40_rpt"/>
</dbReference>
<organism evidence="5 6">
    <name type="scientific">Trichoglossum hirsutum</name>
    <dbReference type="NCBI Taxonomy" id="265104"/>
    <lineage>
        <taxon>Eukaryota</taxon>
        <taxon>Fungi</taxon>
        <taxon>Dikarya</taxon>
        <taxon>Ascomycota</taxon>
        <taxon>Pezizomycotina</taxon>
        <taxon>Geoglossomycetes</taxon>
        <taxon>Geoglossales</taxon>
        <taxon>Geoglossaceae</taxon>
        <taxon>Trichoglossum</taxon>
    </lineage>
</organism>
<feature type="compositionally biased region" description="Basic and acidic residues" evidence="4">
    <location>
        <begin position="110"/>
        <end position="120"/>
    </location>
</feature>
<dbReference type="EMBL" id="JAGHQM010001741">
    <property type="protein sequence ID" value="KAH0552857.1"/>
    <property type="molecule type" value="Genomic_DNA"/>
</dbReference>
<keyword evidence="6" id="KW-1185">Reference proteome</keyword>
<keyword evidence="3" id="KW-0539">Nucleus</keyword>
<evidence type="ECO:0000256" key="1">
    <source>
        <dbReference type="ARBA" id="ARBA00004123"/>
    </source>
</evidence>
<evidence type="ECO:0000256" key="3">
    <source>
        <dbReference type="ARBA" id="ARBA00023242"/>
    </source>
</evidence>
<name>A0A9P8IGK5_9PEZI</name>
<comment type="caution">
    <text evidence="5">The sequence shown here is derived from an EMBL/GenBank/DDBJ whole genome shotgun (WGS) entry which is preliminary data.</text>
</comment>
<evidence type="ECO:0000313" key="6">
    <source>
        <dbReference type="Proteomes" id="UP000750711"/>
    </source>
</evidence>
<evidence type="ECO:0000313" key="5">
    <source>
        <dbReference type="EMBL" id="KAH0552857.1"/>
    </source>
</evidence>
<dbReference type="Proteomes" id="UP000750711">
    <property type="component" value="Unassembled WGS sequence"/>
</dbReference>
<proteinExistence type="predicted"/>
<feature type="region of interest" description="Disordered" evidence="4">
    <location>
        <begin position="1"/>
        <end position="130"/>
    </location>
</feature>
<feature type="compositionally biased region" description="Basic residues" evidence="4">
    <location>
        <begin position="1"/>
        <end position="12"/>
    </location>
</feature>
<feature type="compositionally biased region" description="Basic and acidic residues" evidence="4">
    <location>
        <begin position="19"/>
        <end position="34"/>
    </location>
</feature>
<dbReference type="SUPFAM" id="SSF50978">
    <property type="entry name" value="WD40 repeat-like"/>
    <property type="match status" value="1"/>
</dbReference>
<feature type="compositionally biased region" description="Acidic residues" evidence="4">
    <location>
        <begin position="35"/>
        <end position="48"/>
    </location>
</feature>
<dbReference type="SMART" id="SM00320">
    <property type="entry name" value="WD40"/>
    <property type="match status" value="4"/>
</dbReference>
<dbReference type="InterPro" id="IPR052416">
    <property type="entry name" value="GTF3C_component"/>
</dbReference>
<dbReference type="GO" id="GO:0000127">
    <property type="term" value="C:transcription factor TFIIIC complex"/>
    <property type="evidence" value="ECO:0007669"/>
    <property type="project" value="TreeGrafter"/>
</dbReference>
<dbReference type="GO" id="GO:0005634">
    <property type="term" value="C:nucleus"/>
    <property type="evidence" value="ECO:0007669"/>
    <property type="project" value="UniProtKB-SubCell"/>
</dbReference>
<evidence type="ECO:0008006" key="7">
    <source>
        <dbReference type="Google" id="ProtNLM"/>
    </source>
</evidence>
<comment type="subcellular location">
    <subcellularLocation>
        <location evidence="1">Nucleus</location>
    </subcellularLocation>
</comment>
<dbReference type="PANTHER" id="PTHR15052:SF2">
    <property type="entry name" value="GENERAL TRANSCRIPTION FACTOR 3C POLYPEPTIDE 2"/>
    <property type="match status" value="1"/>
</dbReference>